<keyword evidence="8" id="KW-1133">Transmembrane helix</keyword>
<comment type="similarity">
    <text evidence="2 6">Belongs to the caveolin family.</text>
</comment>
<dbReference type="OrthoDB" id="5917823at2759"/>
<keyword evidence="11" id="KW-1185">Reference proteome</keyword>
<evidence type="ECO:0000313" key="11">
    <source>
        <dbReference type="Proteomes" id="UP001165740"/>
    </source>
</evidence>
<name>A0A2C9JMI5_BIOGL</name>
<dbReference type="RefSeq" id="XP_013073312.1">
    <property type="nucleotide sequence ID" value="XM_013217858.2"/>
</dbReference>
<dbReference type="OMA" id="PTRMNDI"/>
<dbReference type="GO" id="GO:0005901">
    <property type="term" value="C:caveola"/>
    <property type="evidence" value="ECO:0007669"/>
    <property type="project" value="UniProtKB-SubCell"/>
</dbReference>
<evidence type="ECO:0000256" key="8">
    <source>
        <dbReference type="SAM" id="Phobius"/>
    </source>
</evidence>
<sequence>MSAKAETEIRLQVGEDDLEDDENKSKDESIETLGRDPLRINDSVKIAFEELFAEPHSTLYSFDSVWLLSFKIFNLTKEWCYKITTVIFAIPLAFLWGLQFGCMACCTIWCCRPWVKACQMNVVCLQGFLQILLDCLYKPVFGAIGHIFYNIRVKFSRDAF</sequence>
<gene>
    <name evidence="9" type="primary">106060085</name>
    <name evidence="12" type="synonym">LOC106060085</name>
</gene>
<keyword evidence="3 6" id="KW-1003">Cell membrane</keyword>
<feature type="region of interest" description="Disordered" evidence="7">
    <location>
        <begin position="1"/>
        <end position="28"/>
    </location>
</feature>
<evidence type="ECO:0000313" key="9">
    <source>
        <dbReference type="EnsemblMetazoa" id="BGLB004842-PB"/>
    </source>
</evidence>
<dbReference type="PANTHER" id="PTHR10844">
    <property type="entry name" value="CAVEOLIN"/>
    <property type="match status" value="1"/>
</dbReference>
<comment type="function">
    <text evidence="6">May act as a scaffolding protein within caveolar membranes. Interacts directly with G-protein alpha subunits and can functionally regulate their activity.</text>
</comment>
<keyword evidence="8" id="KW-0812">Transmembrane</keyword>
<evidence type="ECO:0000256" key="3">
    <source>
        <dbReference type="ARBA" id="ARBA00022475"/>
    </source>
</evidence>
<evidence type="ECO:0000313" key="12">
    <source>
        <dbReference type="RefSeq" id="XP_013073312.1"/>
    </source>
</evidence>
<keyword evidence="4 6" id="KW-0333">Golgi apparatus</keyword>
<dbReference type="PANTHER" id="PTHR10844:SF19">
    <property type="entry name" value="CAVEOLIN-2"/>
    <property type="match status" value="1"/>
</dbReference>
<dbReference type="AlphaFoldDB" id="A0A2C9JMI5"/>
<reference evidence="12" key="2">
    <citation type="submission" date="2025-04" db="UniProtKB">
        <authorList>
            <consortium name="RefSeq"/>
        </authorList>
    </citation>
    <scope>IDENTIFICATION</scope>
</reference>
<evidence type="ECO:0000256" key="5">
    <source>
        <dbReference type="ARBA" id="ARBA00023136"/>
    </source>
</evidence>
<dbReference type="VEuPathDB" id="VectorBase:BGLB004842"/>
<dbReference type="GO" id="GO:0070836">
    <property type="term" value="P:caveola assembly"/>
    <property type="evidence" value="ECO:0007669"/>
    <property type="project" value="InterPro"/>
</dbReference>
<protein>
    <recommendedName>
        <fullName evidence="6">Caveolin</fullName>
    </recommendedName>
</protein>
<dbReference type="KEGG" id="bgt:106060085"/>
<reference evidence="9" key="1">
    <citation type="submission" date="2020-05" db="UniProtKB">
        <authorList>
            <consortium name="EnsemblMetazoa"/>
        </authorList>
    </citation>
    <scope>IDENTIFICATION</scope>
    <source>
        <strain evidence="9">BB02</strain>
    </source>
</reference>
<dbReference type="STRING" id="6526.A0A2C9JMI5"/>
<comment type="subcellular location">
    <subcellularLocation>
        <location evidence="1 6">Cell membrane</location>
        <topology evidence="1 6">Peripheral membrane protein</topology>
    </subcellularLocation>
    <subcellularLocation>
        <location evidence="6">Golgi apparatus membrane</location>
        <topology evidence="6">Peripheral membrane protein</topology>
    </subcellularLocation>
    <subcellularLocation>
        <location evidence="6">Membrane</location>
        <location evidence="6">Caveola</location>
        <topology evidence="6">Peripheral membrane protein</topology>
    </subcellularLocation>
</comment>
<feature type="transmembrane region" description="Helical" evidence="8">
    <location>
        <begin position="79"/>
        <end position="98"/>
    </location>
</feature>
<evidence type="ECO:0000256" key="2">
    <source>
        <dbReference type="ARBA" id="ARBA00010988"/>
    </source>
</evidence>
<dbReference type="VEuPathDB" id="VectorBase:BGLAX_028152"/>
<dbReference type="Proteomes" id="UP000076420">
    <property type="component" value="Unassembled WGS sequence"/>
</dbReference>
<dbReference type="GeneID" id="106060085"/>
<proteinExistence type="inferred from homology"/>
<evidence type="ECO:0000256" key="7">
    <source>
        <dbReference type="SAM" id="MobiDB-lite"/>
    </source>
</evidence>
<dbReference type="GO" id="GO:0060090">
    <property type="term" value="F:molecular adaptor activity"/>
    <property type="evidence" value="ECO:0007669"/>
    <property type="project" value="TreeGrafter"/>
</dbReference>
<accession>A0A2C9JMI5</accession>
<dbReference type="GO" id="GO:0000139">
    <property type="term" value="C:Golgi membrane"/>
    <property type="evidence" value="ECO:0007669"/>
    <property type="project" value="UniProtKB-SubCell"/>
</dbReference>
<evidence type="ECO:0000256" key="6">
    <source>
        <dbReference type="RuleBase" id="RU000680"/>
    </source>
</evidence>
<dbReference type="InterPro" id="IPR001612">
    <property type="entry name" value="Caveolin"/>
</dbReference>
<dbReference type="EnsemblMetazoa" id="BGLB004842-RB">
    <property type="protein sequence ID" value="BGLB004842-PB"/>
    <property type="gene ID" value="BGLB004842"/>
</dbReference>
<evidence type="ECO:0000256" key="4">
    <source>
        <dbReference type="ARBA" id="ARBA00023034"/>
    </source>
</evidence>
<dbReference type="Pfam" id="PF01146">
    <property type="entry name" value="Caveolin"/>
    <property type="match status" value="1"/>
</dbReference>
<dbReference type="Proteomes" id="UP001165740">
    <property type="component" value="Chromosome 4"/>
</dbReference>
<organism evidence="9 10">
    <name type="scientific">Biomphalaria glabrata</name>
    <name type="common">Bloodfluke planorb</name>
    <name type="synonym">Freshwater snail</name>
    <dbReference type="NCBI Taxonomy" id="6526"/>
    <lineage>
        <taxon>Eukaryota</taxon>
        <taxon>Metazoa</taxon>
        <taxon>Spiralia</taxon>
        <taxon>Lophotrochozoa</taxon>
        <taxon>Mollusca</taxon>
        <taxon>Gastropoda</taxon>
        <taxon>Heterobranchia</taxon>
        <taxon>Euthyneura</taxon>
        <taxon>Panpulmonata</taxon>
        <taxon>Hygrophila</taxon>
        <taxon>Lymnaeoidea</taxon>
        <taxon>Planorbidae</taxon>
        <taxon>Biomphalaria</taxon>
    </lineage>
</organism>
<evidence type="ECO:0000313" key="10">
    <source>
        <dbReference type="Proteomes" id="UP000076420"/>
    </source>
</evidence>
<keyword evidence="5 6" id="KW-0472">Membrane</keyword>
<evidence type="ECO:0000256" key="1">
    <source>
        <dbReference type="ARBA" id="ARBA00004202"/>
    </source>
</evidence>